<protein>
    <submittedName>
        <fullName evidence="1">Uncharacterized protein</fullName>
    </submittedName>
</protein>
<proteinExistence type="predicted"/>
<dbReference type="OrthoDB" id="3538597at2759"/>
<gene>
    <name evidence="1" type="ORF">BDV29DRAFT_172449</name>
</gene>
<evidence type="ECO:0000313" key="1">
    <source>
        <dbReference type="EMBL" id="KAB8075074.1"/>
    </source>
</evidence>
<name>A0A5N5X6C2_9EURO</name>
<dbReference type="EMBL" id="ML732199">
    <property type="protein sequence ID" value="KAB8075074.1"/>
    <property type="molecule type" value="Genomic_DNA"/>
</dbReference>
<accession>A0A5N5X6C2</accession>
<dbReference type="Proteomes" id="UP000326565">
    <property type="component" value="Unassembled WGS sequence"/>
</dbReference>
<dbReference type="AlphaFoldDB" id="A0A5N5X6C2"/>
<sequence>MYYGTNHRYGAPNQYPNRVREKAITNDKIAPSLLLPQTVRPLRDISAPELARAAVGNLYLHLQVSKQIASANSWAQDYDKDRFIETFWAGADGQREGFLAARSSDMLYCEKNCIL</sequence>
<reference evidence="1 2" key="1">
    <citation type="submission" date="2019-04" db="EMBL/GenBank/DDBJ databases">
        <title>Friends and foes A comparative genomics study of 23 Aspergillus species from section Flavi.</title>
        <authorList>
            <consortium name="DOE Joint Genome Institute"/>
            <person name="Kjaerbolling I."/>
            <person name="Vesth T."/>
            <person name="Frisvad J.C."/>
            <person name="Nybo J.L."/>
            <person name="Theobald S."/>
            <person name="Kildgaard S."/>
            <person name="Isbrandt T."/>
            <person name="Kuo A."/>
            <person name="Sato A."/>
            <person name="Lyhne E.K."/>
            <person name="Kogle M.E."/>
            <person name="Wiebenga A."/>
            <person name="Kun R.S."/>
            <person name="Lubbers R.J."/>
            <person name="Makela M.R."/>
            <person name="Barry K."/>
            <person name="Chovatia M."/>
            <person name="Clum A."/>
            <person name="Daum C."/>
            <person name="Haridas S."/>
            <person name="He G."/>
            <person name="LaButti K."/>
            <person name="Lipzen A."/>
            <person name="Mondo S."/>
            <person name="Riley R."/>
            <person name="Salamov A."/>
            <person name="Simmons B.A."/>
            <person name="Magnuson J.K."/>
            <person name="Henrissat B."/>
            <person name="Mortensen U.H."/>
            <person name="Larsen T.O."/>
            <person name="Devries R.P."/>
            <person name="Grigoriev I.V."/>
            <person name="Machida M."/>
            <person name="Baker S.E."/>
            <person name="Andersen M.R."/>
        </authorList>
    </citation>
    <scope>NUCLEOTIDE SEQUENCE [LARGE SCALE GENOMIC DNA]</scope>
    <source>
        <strain evidence="1 2">CBS 151.66</strain>
    </source>
</reference>
<evidence type="ECO:0000313" key="2">
    <source>
        <dbReference type="Proteomes" id="UP000326565"/>
    </source>
</evidence>
<organism evidence="1 2">
    <name type="scientific">Aspergillus leporis</name>
    <dbReference type="NCBI Taxonomy" id="41062"/>
    <lineage>
        <taxon>Eukaryota</taxon>
        <taxon>Fungi</taxon>
        <taxon>Dikarya</taxon>
        <taxon>Ascomycota</taxon>
        <taxon>Pezizomycotina</taxon>
        <taxon>Eurotiomycetes</taxon>
        <taxon>Eurotiomycetidae</taxon>
        <taxon>Eurotiales</taxon>
        <taxon>Aspergillaceae</taxon>
        <taxon>Aspergillus</taxon>
        <taxon>Aspergillus subgen. Circumdati</taxon>
    </lineage>
</organism>
<keyword evidence="2" id="KW-1185">Reference proteome</keyword>